<sequence length="334" mass="38676">MQFQKLIKKLCDVLGVEVISEPNHIQSHAATNITQNTNKGKMFIRVYPKLSCKLETGHAMFEIQSLSFFSNKGINVPVPLTLGKNLYLETENQIIFAYFYLHGTPICRTELSVELAKNIGLFLCKILEISVKYSREVINEEPFVNSFEYIVQIANKIEKEIPDLKNLEIWNIMKERTKIHVNILNDSPKGILHADYYYENILKDEMGNVVGLIDFGDAYHGYILHDVTIGAMEACVLEDEIWNLEIFNAFIEASSPFLIKNSISFEQFFETLMADCLRFATYTISDTLKCKKDLKSNIYIGRYEKLLSKNFKEKLFEIYNSFVLCNKYYLKFCS</sequence>
<proteinExistence type="inferred from homology"/>
<dbReference type="InterPro" id="IPR050249">
    <property type="entry name" value="Pseudomonas-type_ThrB"/>
</dbReference>
<dbReference type="SUPFAM" id="SSF56112">
    <property type="entry name" value="Protein kinase-like (PK-like)"/>
    <property type="match status" value="1"/>
</dbReference>
<dbReference type="EMBL" id="BMAO01009790">
    <property type="protein sequence ID" value="GFR33272.1"/>
    <property type="molecule type" value="Genomic_DNA"/>
</dbReference>
<reference evidence="3" key="1">
    <citation type="submission" date="2020-07" db="EMBL/GenBank/DDBJ databases">
        <title>Multicomponent nature underlies the extraordinary mechanical properties of spider dragline silk.</title>
        <authorList>
            <person name="Kono N."/>
            <person name="Nakamura H."/>
            <person name="Mori M."/>
            <person name="Yoshida Y."/>
            <person name="Ohtoshi R."/>
            <person name="Malay A.D."/>
            <person name="Moran D.A.P."/>
            <person name="Tomita M."/>
            <person name="Numata K."/>
            <person name="Arakawa K."/>
        </authorList>
    </citation>
    <scope>NUCLEOTIDE SEQUENCE</scope>
</reference>
<dbReference type="Proteomes" id="UP000887116">
    <property type="component" value="Unassembled WGS sequence"/>
</dbReference>
<accession>A0A8X6I0K3</accession>
<dbReference type="InterPro" id="IPR002575">
    <property type="entry name" value="Aminoglycoside_PTrfase"/>
</dbReference>
<evidence type="ECO:0000313" key="4">
    <source>
        <dbReference type="Proteomes" id="UP000887116"/>
    </source>
</evidence>
<comment type="caution">
    <text evidence="3">The sequence shown here is derived from an EMBL/GenBank/DDBJ whole genome shotgun (WGS) entry which is preliminary data.</text>
</comment>
<keyword evidence="4" id="KW-1185">Reference proteome</keyword>
<dbReference type="GO" id="GO:0019202">
    <property type="term" value="F:amino acid kinase activity"/>
    <property type="evidence" value="ECO:0007669"/>
    <property type="project" value="TreeGrafter"/>
</dbReference>
<dbReference type="InterPro" id="IPR011009">
    <property type="entry name" value="Kinase-like_dom_sf"/>
</dbReference>
<evidence type="ECO:0000256" key="1">
    <source>
        <dbReference type="ARBA" id="ARBA00038240"/>
    </source>
</evidence>
<comment type="similarity">
    <text evidence="1">Belongs to the pseudomonas-type ThrB family.</text>
</comment>
<dbReference type="PANTHER" id="PTHR21064:SF6">
    <property type="entry name" value="AMINOGLYCOSIDE PHOSPHOTRANSFERASE DOMAIN-CONTAINING PROTEIN"/>
    <property type="match status" value="1"/>
</dbReference>
<dbReference type="AlphaFoldDB" id="A0A8X6I0K3"/>
<dbReference type="OrthoDB" id="6421526at2759"/>
<name>A0A8X6I0K3_TRICU</name>
<evidence type="ECO:0000313" key="3">
    <source>
        <dbReference type="EMBL" id="GFR33272.1"/>
    </source>
</evidence>
<organism evidence="3 4">
    <name type="scientific">Trichonephila clavata</name>
    <name type="common">Joro spider</name>
    <name type="synonym">Nephila clavata</name>
    <dbReference type="NCBI Taxonomy" id="2740835"/>
    <lineage>
        <taxon>Eukaryota</taxon>
        <taxon>Metazoa</taxon>
        <taxon>Ecdysozoa</taxon>
        <taxon>Arthropoda</taxon>
        <taxon>Chelicerata</taxon>
        <taxon>Arachnida</taxon>
        <taxon>Araneae</taxon>
        <taxon>Araneomorphae</taxon>
        <taxon>Entelegynae</taxon>
        <taxon>Araneoidea</taxon>
        <taxon>Nephilidae</taxon>
        <taxon>Trichonephila</taxon>
    </lineage>
</organism>
<feature type="domain" description="Aminoglycoside phosphotransferase" evidence="2">
    <location>
        <begin position="37"/>
        <end position="250"/>
    </location>
</feature>
<dbReference type="Gene3D" id="3.90.1200.10">
    <property type="match status" value="1"/>
</dbReference>
<gene>
    <name evidence="3" type="primary">AVEN_50618_1</name>
    <name evidence="3" type="ORF">TNCT_369771</name>
</gene>
<evidence type="ECO:0000259" key="2">
    <source>
        <dbReference type="Pfam" id="PF01636"/>
    </source>
</evidence>
<dbReference type="PANTHER" id="PTHR21064">
    <property type="entry name" value="AMINOGLYCOSIDE PHOSPHOTRANSFERASE DOMAIN-CONTAINING PROTEIN-RELATED"/>
    <property type="match status" value="1"/>
</dbReference>
<dbReference type="Pfam" id="PF01636">
    <property type="entry name" value="APH"/>
    <property type="match status" value="1"/>
</dbReference>
<protein>
    <submittedName>
        <fullName evidence="3">APH domain-containing protein</fullName>
    </submittedName>
</protein>